<gene>
    <name evidence="6" type="ORF">AXF14_07955</name>
</gene>
<dbReference type="OrthoDB" id="9810636at2"/>
<dbReference type="STRING" id="111015.AXF14_07955"/>
<sequence length="400" mass="41870">MRTVIVSSRRRFLSLLGVTALLPLAACGETRGASEASTDDTTLKVVGSTTQVCDYATRIAEAASGVALTRTGADGSVETLGADPASASVHVALTCLLAPNASAHEHEMTAAQSRALAEADLFLVSGVDLEHFLDDAVSATGFKGRMVVTSGVLGAVDVDDLDSEVDKEKGLPYTVDRGSGAVDVAPWPFPPEDGEGQPEFRFDPHVWTSPRNASVQAANVGRALEAAAPAGAEALRTGVDAYQRLLDLLDQWVRDSIATVPEKSRVLFTSHDAFGYFSKEYGVRFEGAALSDFNAQQDATAQKIQETVDAVRASGAVAIFAENSNNPKSIQKVADLAGVRAVIGDEALYGDSLGAPGSDGETYVGSILHNVTNLVVAWGGTAAELPEDLRPWAPTDVVEP</sequence>
<keyword evidence="7" id="KW-1185">Reference proteome</keyword>
<feature type="chain" id="PRO_5039141674" evidence="5">
    <location>
        <begin position="26"/>
        <end position="400"/>
    </location>
</feature>
<evidence type="ECO:0000256" key="4">
    <source>
        <dbReference type="ARBA" id="ARBA00022729"/>
    </source>
</evidence>
<dbReference type="Gene3D" id="3.40.50.1980">
    <property type="entry name" value="Nitrogenase molybdenum iron protein domain"/>
    <property type="match status" value="2"/>
</dbReference>
<dbReference type="Pfam" id="PF01297">
    <property type="entry name" value="ZnuA"/>
    <property type="match status" value="1"/>
</dbReference>
<evidence type="ECO:0000313" key="6">
    <source>
        <dbReference type="EMBL" id="AMD88507.1"/>
    </source>
</evidence>
<dbReference type="AlphaFoldDB" id="A0A0X8JGR4"/>
<dbReference type="KEGG" id="ard:AXF14_07955"/>
<dbReference type="GO" id="GO:0030001">
    <property type="term" value="P:metal ion transport"/>
    <property type="evidence" value="ECO:0007669"/>
    <property type="project" value="InterPro"/>
</dbReference>
<dbReference type="RefSeq" id="WP_067944219.1">
    <property type="nucleotide sequence ID" value="NZ_CP014228.1"/>
</dbReference>
<dbReference type="SUPFAM" id="SSF53807">
    <property type="entry name" value="Helical backbone' metal receptor"/>
    <property type="match status" value="1"/>
</dbReference>
<dbReference type="InterPro" id="IPR050492">
    <property type="entry name" value="Bact_metal-bind_prot9"/>
</dbReference>
<evidence type="ECO:0000256" key="5">
    <source>
        <dbReference type="SAM" id="SignalP"/>
    </source>
</evidence>
<organism evidence="6 7">
    <name type="scientific">Actinomyces radicidentis</name>
    <dbReference type="NCBI Taxonomy" id="111015"/>
    <lineage>
        <taxon>Bacteria</taxon>
        <taxon>Bacillati</taxon>
        <taxon>Actinomycetota</taxon>
        <taxon>Actinomycetes</taxon>
        <taxon>Actinomycetales</taxon>
        <taxon>Actinomycetaceae</taxon>
        <taxon>Actinomyces</taxon>
    </lineage>
</organism>
<keyword evidence="2" id="KW-0813">Transport</keyword>
<dbReference type="GO" id="GO:0046872">
    <property type="term" value="F:metal ion binding"/>
    <property type="evidence" value="ECO:0007669"/>
    <property type="project" value="UniProtKB-KW"/>
</dbReference>
<name>A0A0X8JGR4_ACTRD</name>
<keyword evidence="3" id="KW-0479">Metal-binding</keyword>
<dbReference type="PROSITE" id="PS51318">
    <property type="entry name" value="TAT"/>
    <property type="match status" value="1"/>
</dbReference>
<dbReference type="PANTHER" id="PTHR42953">
    <property type="entry name" value="HIGH-AFFINITY ZINC UPTAKE SYSTEM PROTEIN ZNUA-RELATED"/>
    <property type="match status" value="1"/>
</dbReference>
<keyword evidence="4 5" id="KW-0732">Signal</keyword>
<evidence type="ECO:0000313" key="7">
    <source>
        <dbReference type="Proteomes" id="UP000065220"/>
    </source>
</evidence>
<accession>A0A0X8JGR4</accession>
<dbReference type="PANTHER" id="PTHR42953:SF1">
    <property type="entry name" value="METAL-BINDING PROTEIN HI_0362-RELATED"/>
    <property type="match status" value="1"/>
</dbReference>
<dbReference type="InterPro" id="IPR006127">
    <property type="entry name" value="ZnuA-like"/>
</dbReference>
<proteinExistence type="predicted"/>
<feature type="signal peptide" evidence="5">
    <location>
        <begin position="1"/>
        <end position="25"/>
    </location>
</feature>
<reference evidence="7" key="1">
    <citation type="submission" date="2016-02" db="EMBL/GenBank/DDBJ databases">
        <authorList>
            <person name="Holder M.E."/>
            <person name="Ajami N.J."/>
            <person name="Petrosino J.F."/>
        </authorList>
    </citation>
    <scope>NUCLEOTIDE SEQUENCE [LARGE SCALE GENOMIC DNA]</scope>
    <source>
        <strain evidence="7">CCUG 36733</strain>
    </source>
</reference>
<dbReference type="EMBL" id="CP014228">
    <property type="protein sequence ID" value="AMD88507.1"/>
    <property type="molecule type" value="Genomic_DNA"/>
</dbReference>
<dbReference type="InterPro" id="IPR006311">
    <property type="entry name" value="TAT_signal"/>
</dbReference>
<evidence type="ECO:0000256" key="2">
    <source>
        <dbReference type="ARBA" id="ARBA00022448"/>
    </source>
</evidence>
<protein>
    <submittedName>
        <fullName evidence="6">ABC transporter</fullName>
    </submittedName>
</protein>
<comment type="subcellular location">
    <subcellularLocation>
        <location evidence="1">Cell envelope</location>
    </subcellularLocation>
</comment>
<evidence type="ECO:0000256" key="1">
    <source>
        <dbReference type="ARBA" id="ARBA00004196"/>
    </source>
</evidence>
<dbReference type="GO" id="GO:0030313">
    <property type="term" value="C:cell envelope"/>
    <property type="evidence" value="ECO:0007669"/>
    <property type="project" value="UniProtKB-SubCell"/>
</dbReference>
<evidence type="ECO:0000256" key="3">
    <source>
        <dbReference type="ARBA" id="ARBA00022723"/>
    </source>
</evidence>
<dbReference type="Proteomes" id="UP000065220">
    <property type="component" value="Chromosome"/>
</dbReference>